<dbReference type="PANTHER" id="PTHR30481">
    <property type="entry name" value="DNA ADENINE METHYLASE"/>
    <property type="match status" value="1"/>
</dbReference>
<dbReference type="REBASE" id="409208">
    <property type="entry name" value="M.Xsp367ORF1034P"/>
</dbReference>
<dbReference type="AlphaFoldDB" id="A0A8E4DRN3"/>
<dbReference type="GO" id="GO:0009007">
    <property type="term" value="F:site-specific DNA-methyltransferase (adenine-specific) activity"/>
    <property type="evidence" value="ECO:0007669"/>
    <property type="project" value="UniProtKB-EC"/>
</dbReference>
<keyword evidence="3" id="KW-0949">S-adenosyl-L-methionine</keyword>
<dbReference type="Gene3D" id="3.40.50.150">
    <property type="entry name" value="Vaccinia Virus protein VP39"/>
    <property type="match status" value="2"/>
</dbReference>
<reference evidence="4 6" key="1">
    <citation type="submission" date="2020-07" db="EMBL/GenBank/DDBJ databases">
        <authorList>
            <person name="Teixeira M."/>
        </authorList>
    </citation>
    <scope>NUCLEOTIDE SEQUENCE</scope>
    <source>
        <strain evidence="5">1</strain>
        <strain evidence="4">Xanthomonas sp. CPBF 367</strain>
    </source>
</reference>
<dbReference type="KEGG" id="xeu:XSP_001034"/>
<evidence type="ECO:0000313" key="4">
    <source>
        <dbReference type="EMBL" id="CAD0317641.1"/>
    </source>
</evidence>
<name>A0A8E4DRN3_9XANT</name>
<protein>
    <submittedName>
        <fullName evidence="4">DNA adenine methylase</fullName>
    </submittedName>
</protein>
<dbReference type="EMBL" id="LR824641">
    <property type="protein sequence ID" value="CAD0317641.1"/>
    <property type="molecule type" value="Genomic_DNA"/>
</dbReference>
<dbReference type="RefSeq" id="WP_119130830.1">
    <property type="nucleotide sequence ID" value="NZ_LR861803.1"/>
</dbReference>
<proteinExistence type="predicted"/>
<dbReference type="GO" id="GO:0009307">
    <property type="term" value="P:DNA restriction-modification system"/>
    <property type="evidence" value="ECO:0007669"/>
    <property type="project" value="InterPro"/>
</dbReference>
<sequence length="297" mass="33621">MTQSHGFYTPLRYPGGKGKLADYVEKVLELNGLFGGTYVEPYAGGAAVAMELLIRGLVKRIHINDLNPAVHAFWSAVLTDAERLIRRIQKCKVDMDTWQWARTVQQEASPDTLDLAFSTFFLNRTNRSGILLGGVIGGKEQTGPWKIDARFNVEDLIWRIERIAERSEGIRLHNEDAQTLVKRLAPKIAKKNLIYFDPPYFTKGQGLYMHHYNPSDHADVAKTVGNLPKNCNWMVSYDDHPVIRGLYSGYEELTYTLNYTAQERGRGTEVIFYSPGLVVPAPVKPMRVMPMNNLAFV</sequence>
<dbReference type="Pfam" id="PF02086">
    <property type="entry name" value="MethyltransfD12"/>
    <property type="match status" value="1"/>
</dbReference>
<evidence type="ECO:0000256" key="1">
    <source>
        <dbReference type="ARBA" id="ARBA00022603"/>
    </source>
</evidence>
<dbReference type="InterPro" id="IPR029063">
    <property type="entry name" value="SAM-dependent_MTases_sf"/>
</dbReference>
<dbReference type="Proteomes" id="UP000515493">
    <property type="component" value="Chromosome"/>
</dbReference>
<gene>
    <name evidence="4" type="ORF">XSP_001034</name>
</gene>
<keyword evidence="1 4" id="KW-0489">Methyltransferase</keyword>
<dbReference type="GO" id="GO:1904047">
    <property type="term" value="F:S-adenosyl-L-methionine binding"/>
    <property type="evidence" value="ECO:0007669"/>
    <property type="project" value="TreeGrafter"/>
</dbReference>
<dbReference type="EMBL" id="LR861803">
    <property type="protein sequence ID" value="CAD1788709.1"/>
    <property type="molecule type" value="Genomic_DNA"/>
</dbReference>
<dbReference type="InterPro" id="IPR012263">
    <property type="entry name" value="M_m6A_EcoRV"/>
</dbReference>
<evidence type="ECO:0000313" key="6">
    <source>
        <dbReference type="Proteomes" id="UP000515493"/>
    </source>
</evidence>
<evidence type="ECO:0000313" key="5">
    <source>
        <dbReference type="EMBL" id="CAD1788709.1"/>
    </source>
</evidence>
<dbReference type="PANTHER" id="PTHR30481:SF2">
    <property type="entry name" value="SITE-SPECIFIC DNA-METHYLTRANSFERASE (ADENINE-SPECIFIC)"/>
    <property type="match status" value="1"/>
</dbReference>
<organism evidence="4">
    <name type="scientific">Xanthomonas euroxanthea</name>
    <dbReference type="NCBI Taxonomy" id="2259622"/>
    <lineage>
        <taxon>Bacteria</taxon>
        <taxon>Pseudomonadati</taxon>
        <taxon>Pseudomonadota</taxon>
        <taxon>Gammaproteobacteria</taxon>
        <taxon>Lysobacterales</taxon>
        <taxon>Lysobacteraceae</taxon>
        <taxon>Xanthomonas</taxon>
    </lineage>
</organism>
<dbReference type="GeneID" id="79388370"/>
<dbReference type="InterPro" id="IPR012327">
    <property type="entry name" value="MeTrfase_D12"/>
</dbReference>
<dbReference type="REBASE" id="426820">
    <property type="entry name" value="M.XspF367ORF1034P"/>
</dbReference>
<keyword evidence="2" id="KW-0808">Transferase</keyword>
<dbReference type="PIRSF" id="PIRSF000398">
    <property type="entry name" value="M_m6A_EcoRV"/>
    <property type="match status" value="1"/>
</dbReference>
<evidence type="ECO:0000256" key="3">
    <source>
        <dbReference type="ARBA" id="ARBA00022691"/>
    </source>
</evidence>
<dbReference type="PRINTS" id="PR00505">
    <property type="entry name" value="D12N6MTFRASE"/>
</dbReference>
<evidence type="ECO:0000256" key="2">
    <source>
        <dbReference type="ARBA" id="ARBA00022679"/>
    </source>
</evidence>
<dbReference type="GO" id="GO:0032259">
    <property type="term" value="P:methylation"/>
    <property type="evidence" value="ECO:0007669"/>
    <property type="project" value="UniProtKB-KW"/>
</dbReference>
<dbReference type="GO" id="GO:0006298">
    <property type="term" value="P:mismatch repair"/>
    <property type="evidence" value="ECO:0007669"/>
    <property type="project" value="TreeGrafter"/>
</dbReference>
<dbReference type="GO" id="GO:0043565">
    <property type="term" value="F:sequence-specific DNA binding"/>
    <property type="evidence" value="ECO:0007669"/>
    <property type="project" value="TreeGrafter"/>
</dbReference>
<accession>A0A8E4DRN3</accession>
<dbReference type="SUPFAM" id="SSF53335">
    <property type="entry name" value="S-adenosyl-L-methionine-dependent methyltransferases"/>
    <property type="match status" value="1"/>
</dbReference>